<protein>
    <submittedName>
        <fullName evidence="1">Uncharacterized protein</fullName>
    </submittedName>
</protein>
<name>A0A382DM29_9ZZZZ</name>
<dbReference type="EMBL" id="UINC01039746">
    <property type="protein sequence ID" value="SVB38677.1"/>
    <property type="molecule type" value="Genomic_DNA"/>
</dbReference>
<evidence type="ECO:0000313" key="1">
    <source>
        <dbReference type="EMBL" id="SVB38677.1"/>
    </source>
</evidence>
<sequence length="54" mass="6301">MFNLAKKRTNQNDASTGEWVETYPSYNIRDHQDINSYPQVSCKKSPRSQIHGRC</sequence>
<accession>A0A382DM29</accession>
<proteinExistence type="predicted"/>
<dbReference type="AlphaFoldDB" id="A0A382DM29"/>
<gene>
    <name evidence="1" type="ORF">METZ01_LOCUS191531</name>
</gene>
<organism evidence="1">
    <name type="scientific">marine metagenome</name>
    <dbReference type="NCBI Taxonomy" id="408172"/>
    <lineage>
        <taxon>unclassified sequences</taxon>
        <taxon>metagenomes</taxon>
        <taxon>ecological metagenomes</taxon>
    </lineage>
</organism>
<reference evidence="1" key="1">
    <citation type="submission" date="2018-05" db="EMBL/GenBank/DDBJ databases">
        <authorList>
            <person name="Lanie J.A."/>
            <person name="Ng W.-L."/>
            <person name="Kazmierczak K.M."/>
            <person name="Andrzejewski T.M."/>
            <person name="Davidsen T.M."/>
            <person name="Wayne K.J."/>
            <person name="Tettelin H."/>
            <person name="Glass J.I."/>
            <person name="Rusch D."/>
            <person name="Podicherti R."/>
            <person name="Tsui H.-C.T."/>
            <person name="Winkler M.E."/>
        </authorList>
    </citation>
    <scope>NUCLEOTIDE SEQUENCE</scope>
</reference>